<evidence type="ECO:0000313" key="1">
    <source>
        <dbReference type="EMBL" id="GFS38041.1"/>
    </source>
</evidence>
<keyword evidence="2" id="KW-1185">Reference proteome</keyword>
<gene>
    <name evidence="1" type="ORF">Acr_00g0055320</name>
</gene>
<accession>A0A7J0DNE3</accession>
<reference evidence="2" key="1">
    <citation type="submission" date="2019-07" db="EMBL/GenBank/DDBJ databases">
        <title>De Novo Assembly of kiwifruit Actinidia rufa.</title>
        <authorList>
            <person name="Sugita-Konishi S."/>
            <person name="Sato K."/>
            <person name="Mori E."/>
            <person name="Abe Y."/>
            <person name="Kisaki G."/>
            <person name="Hamano K."/>
            <person name="Suezawa K."/>
            <person name="Otani M."/>
            <person name="Fukuda T."/>
            <person name="Manabe T."/>
            <person name="Gomi K."/>
            <person name="Tabuchi M."/>
            <person name="Akimitsu K."/>
            <person name="Kataoka I."/>
        </authorList>
    </citation>
    <scope>NUCLEOTIDE SEQUENCE [LARGE SCALE GENOMIC DNA]</scope>
    <source>
        <strain evidence="2">cv. Fuchu</strain>
    </source>
</reference>
<dbReference type="AlphaFoldDB" id="A0A7J0DNE3"/>
<protein>
    <submittedName>
        <fullName evidence="1">Uncharacterized protein</fullName>
    </submittedName>
</protein>
<sequence>MESGGSSKKSKSKGLADYDYSRFTGKVEEKLYHKVWVWNGAVIDRKLNRVALENASIKWVQIFTTRRWIELTRFKAESILTLCQEFMANIKYNLETEKGKEKLYSWVRGKNLKVTLDTFVEIYAILREENPEFDFPDLGMPDVAVVSHELLLEGDEWDGEMQCNKIRLKDKARLLWVIGTGKTIDLPRMMFMTLCAAYAGGDARGSVPYTVASEVSSTGMDDLKEAITNLGKEFSTQMTEHRSEVNACLTALEEESSRKTTMLQEIHGMII</sequence>
<dbReference type="Proteomes" id="UP000585474">
    <property type="component" value="Unassembled WGS sequence"/>
</dbReference>
<dbReference type="OrthoDB" id="1559178at2759"/>
<name>A0A7J0DNE3_9ERIC</name>
<dbReference type="EMBL" id="BJWL01000299">
    <property type="protein sequence ID" value="GFS38041.1"/>
    <property type="molecule type" value="Genomic_DNA"/>
</dbReference>
<comment type="caution">
    <text evidence="1">The sequence shown here is derived from an EMBL/GenBank/DDBJ whole genome shotgun (WGS) entry which is preliminary data.</text>
</comment>
<evidence type="ECO:0000313" key="2">
    <source>
        <dbReference type="Proteomes" id="UP000585474"/>
    </source>
</evidence>
<proteinExistence type="predicted"/>
<organism evidence="1 2">
    <name type="scientific">Actinidia rufa</name>
    <dbReference type="NCBI Taxonomy" id="165716"/>
    <lineage>
        <taxon>Eukaryota</taxon>
        <taxon>Viridiplantae</taxon>
        <taxon>Streptophyta</taxon>
        <taxon>Embryophyta</taxon>
        <taxon>Tracheophyta</taxon>
        <taxon>Spermatophyta</taxon>
        <taxon>Magnoliopsida</taxon>
        <taxon>eudicotyledons</taxon>
        <taxon>Gunneridae</taxon>
        <taxon>Pentapetalae</taxon>
        <taxon>asterids</taxon>
        <taxon>Ericales</taxon>
        <taxon>Actinidiaceae</taxon>
        <taxon>Actinidia</taxon>
    </lineage>
</organism>